<feature type="transmembrane region" description="Helical" evidence="6">
    <location>
        <begin position="12"/>
        <end position="41"/>
    </location>
</feature>
<comment type="similarity">
    <text evidence="2">Belongs to the autoinducer-2 exporter (AI-2E) (TC 2.A.86) family.</text>
</comment>
<evidence type="ECO:0000256" key="6">
    <source>
        <dbReference type="SAM" id="Phobius"/>
    </source>
</evidence>
<dbReference type="Pfam" id="PF01594">
    <property type="entry name" value="AI-2E_transport"/>
    <property type="match status" value="1"/>
</dbReference>
<feature type="transmembrane region" description="Helical" evidence="6">
    <location>
        <begin position="61"/>
        <end position="86"/>
    </location>
</feature>
<evidence type="ECO:0000256" key="1">
    <source>
        <dbReference type="ARBA" id="ARBA00004141"/>
    </source>
</evidence>
<protein>
    <submittedName>
        <fullName evidence="7">Putative inner membrane protein</fullName>
    </submittedName>
</protein>
<evidence type="ECO:0000313" key="7">
    <source>
        <dbReference type="EMBL" id="KXK27045.1"/>
    </source>
</evidence>
<keyword evidence="3 6" id="KW-0812">Transmembrane</keyword>
<dbReference type="EMBL" id="JYNZ01000003">
    <property type="protein sequence ID" value="KXK27045.1"/>
    <property type="molecule type" value="Genomic_DNA"/>
</dbReference>
<gene>
    <name evidence="7" type="ORF">TR69_WS6001001071</name>
</gene>
<keyword evidence="5 6" id="KW-0472">Membrane</keyword>
<accession>A0A136LZH4</accession>
<feature type="transmembrane region" description="Helical" evidence="6">
    <location>
        <begin position="98"/>
        <end position="120"/>
    </location>
</feature>
<keyword evidence="4 6" id="KW-1133">Transmembrane helix</keyword>
<feature type="transmembrane region" description="Helical" evidence="6">
    <location>
        <begin position="239"/>
        <end position="268"/>
    </location>
</feature>
<reference evidence="7 8" key="1">
    <citation type="submission" date="2015-02" db="EMBL/GenBank/DDBJ databases">
        <title>Improved understanding of the partial-nitritation anammox process through 23 genomes representing the majority of the microbial community.</title>
        <authorList>
            <person name="Speth D.R."/>
            <person name="In T Zandt M."/>
            <person name="Guerrero Cruz S."/>
            <person name="Jetten M.S."/>
            <person name="Dutilh B.E."/>
        </authorList>
    </citation>
    <scope>NUCLEOTIDE SEQUENCE [LARGE SCALE GENOMIC DNA]</scope>
    <source>
        <strain evidence="7">OLB20</strain>
    </source>
</reference>
<organism evidence="7 8">
    <name type="scientific">candidate division WS6 bacterium OLB20</name>
    <dbReference type="NCBI Taxonomy" id="1617426"/>
    <lineage>
        <taxon>Bacteria</taxon>
        <taxon>Candidatus Dojkabacteria</taxon>
    </lineage>
</organism>
<evidence type="ECO:0000313" key="8">
    <source>
        <dbReference type="Proteomes" id="UP000070457"/>
    </source>
</evidence>
<name>A0A136LZH4_9BACT</name>
<comment type="caution">
    <text evidence="7">The sequence shown here is derived from an EMBL/GenBank/DDBJ whole genome shotgun (WGS) entry which is preliminary data.</text>
</comment>
<evidence type="ECO:0000256" key="5">
    <source>
        <dbReference type="ARBA" id="ARBA00023136"/>
    </source>
</evidence>
<sequence>MKVKSAFLKEAYFFALILILLIAVILVFAPFLSVIVAAFILVEFFMPVYRRLKETVSPWPASILTTLIAVTTVVLPLAFVLILAAAEAVTFSARIADFLRDAGIVDSTGAVSLLPFAYIFEALDIDVTTISLRDLIIQAGAQTGQLVYGLVSVAINNFANILIKAFFMIFTMIYLFVDYDRIGDGIRKISPLPDDLEDIFAQKFRSTTRAVIKGTFIIAALQATSVAIPMALMGIEPVVLWWVIMVVVSVIPVGSGVVWFPIGLLLILAGRPVEGLFLIVYSAVIINVVDTTFRPRLIKRDTNLHPVIALFSILGGLNLFGLPGLIYGPLIAVFFLTIMEVYRKRYQTS</sequence>
<dbReference type="PANTHER" id="PTHR21716:SF4">
    <property type="entry name" value="TRANSMEMBRANE PROTEIN 245"/>
    <property type="match status" value="1"/>
</dbReference>
<dbReference type="PANTHER" id="PTHR21716">
    <property type="entry name" value="TRANSMEMBRANE PROTEIN"/>
    <property type="match status" value="1"/>
</dbReference>
<feature type="transmembrane region" description="Helical" evidence="6">
    <location>
        <begin position="210"/>
        <end position="233"/>
    </location>
</feature>
<dbReference type="AlphaFoldDB" id="A0A136LZH4"/>
<proteinExistence type="inferred from homology"/>
<dbReference type="Proteomes" id="UP000070457">
    <property type="component" value="Unassembled WGS sequence"/>
</dbReference>
<evidence type="ECO:0000256" key="4">
    <source>
        <dbReference type="ARBA" id="ARBA00022989"/>
    </source>
</evidence>
<dbReference type="STRING" id="1617426.TR69_WS6001001071"/>
<feature type="transmembrane region" description="Helical" evidence="6">
    <location>
        <begin position="313"/>
        <end position="339"/>
    </location>
</feature>
<dbReference type="InterPro" id="IPR002549">
    <property type="entry name" value="AI-2E-like"/>
</dbReference>
<feature type="transmembrane region" description="Helical" evidence="6">
    <location>
        <begin position="158"/>
        <end position="177"/>
    </location>
</feature>
<evidence type="ECO:0000256" key="3">
    <source>
        <dbReference type="ARBA" id="ARBA00022692"/>
    </source>
</evidence>
<dbReference type="GO" id="GO:0016020">
    <property type="term" value="C:membrane"/>
    <property type="evidence" value="ECO:0007669"/>
    <property type="project" value="UniProtKB-SubCell"/>
</dbReference>
<evidence type="ECO:0000256" key="2">
    <source>
        <dbReference type="ARBA" id="ARBA00009773"/>
    </source>
</evidence>
<comment type="subcellular location">
    <subcellularLocation>
        <location evidence="1">Membrane</location>
        <topology evidence="1">Multi-pass membrane protein</topology>
    </subcellularLocation>
</comment>
<feature type="transmembrane region" description="Helical" evidence="6">
    <location>
        <begin position="275"/>
        <end position="293"/>
    </location>
</feature>